<proteinExistence type="predicted"/>
<dbReference type="Proteomes" id="UP001230145">
    <property type="component" value="Unassembled WGS sequence"/>
</dbReference>
<evidence type="ECO:0000313" key="3">
    <source>
        <dbReference type="Proteomes" id="UP001230145"/>
    </source>
</evidence>
<name>A0ABT9PIW4_9ACTO</name>
<keyword evidence="3" id="KW-1185">Reference proteome</keyword>
<gene>
    <name evidence="2" type="ORF">J2S45_001327</name>
</gene>
<dbReference type="EMBL" id="JAUSQL010000001">
    <property type="protein sequence ID" value="MDP9832648.1"/>
    <property type="molecule type" value="Genomic_DNA"/>
</dbReference>
<feature type="transmembrane region" description="Helical" evidence="1">
    <location>
        <begin position="67"/>
        <end position="87"/>
    </location>
</feature>
<keyword evidence="1" id="KW-1133">Transmembrane helix</keyword>
<evidence type="ECO:0000256" key="1">
    <source>
        <dbReference type="SAM" id="Phobius"/>
    </source>
</evidence>
<keyword evidence="1" id="KW-0472">Membrane</keyword>
<accession>A0ABT9PIW4</accession>
<evidence type="ECO:0000313" key="2">
    <source>
        <dbReference type="EMBL" id="MDP9832648.1"/>
    </source>
</evidence>
<organism evidence="2 3">
    <name type="scientific">Trueperella abortisuis</name>
    <dbReference type="NCBI Taxonomy" id="445930"/>
    <lineage>
        <taxon>Bacteria</taxon>
        <taxon>Bacillati</taxon>
        <taxon>Actinomycetota</taxon>
        <taxon>Actinomycetes</taxon>
        <taxon>Actinomycetales</taxon>
        <taxon>Actinomycetaceae</taxon>
        <taxon>Trueperella</taxon>
    </lineage>
</organism>
<sequence length="192" mass="20731">MSIEQVAFAIPARIEAGLATGELVRYGGVVRDGAGHIVMHLKEVPTPQFDKALASARAFAKANKTTLIVGTVATAAIGGTAIAVSTMKRMKINKADRQFQAAMSAYFKAIVAQDMNAQVIDKLDRSLGELRALTGKPTTDLIDGDVLDSLIDYSRNFIVHNAPARLEQIEPAQLVSLESYLAEQKKIFDQES</sequence>
<dbReference type="RefSeq" id="WP_307634916.1">
    <property type="nucleotide sequence ID" value="NZ_JAUSQL010000001.1"/>
</dbReference>
<reference evidence="2 3" key="1">
    <citation type="submission" date="2023-07" db="EMBL/GenBank/DDBJ databases">
        <title>Sequencing the genomes of 1000 actinobacteria strains.</title>
        <authorList>
            <person name="Klenk H.-P."/>
        </authorList>
    </citation>
    <scope>NUCLEOTIDE SEQUENCE [LARGE SCALE GENOMIC DNA]</scope>
    <source>
        <strain evidence="2 3">DSM 19515</strain>
    </source>
</reference>
<comment type="caution">
    <text evidence="2">The sequence shown here is derived from an EMBL/GenBank/DDBJ whole genome shotgun (WGS) entry which is preliminary data.</text>
</comment>
<protein>
    <submittedName>
        <fullName evidence="2">Uncharacterized protein</fullName>
    </submittedName>
</protein>
<keyword evidence="1" id="KW-0812">Transmembrane</keyword>